<name>A0A0A9BQB9_ARUDO</name>
<dbReference type="EMBL" id="GBRH01236423">
    <property type="protein sequence ID" value="JAD61472.1"/>
    <property type="molecule type" value="Transcribed_RNA"/>
</dbReference>
<dbReference type="AlphaFoldDB" id="A0A0A9BQB9"/>
<organism evidence="1">
    <name type="scientific">Arundo donax</name>
    <name type="common">Giant reed</name>
    <name type="synonym">Donax arundinaceus</name>
    <dbReference type="NCBI Taxonomy" id="35708"/>
    <lineage>
        <taxon>Eukaryota</taxon>
        <taxon>Viridiplantae</taxon>
        <taxon>Streptophyta</taxon>
        <taxon>Embryophyta</taxon>
        <taxon>Tracheophyta</taxon>
        <taxon>Spermatophyta</taxon>
        <taxon>Magnoliopsida</taxon>
        <taxon>Liliopsida</taxon>
        <taxon>Poales</taxon>
        <taxon>Poaceae</taxon>
        <taxon>PACMAD clade</taxon>
        <taxon>Arundinoideae</taxon>
        <taxon>Arundineae</taxon>
        <taxon>Arundo</taxon>
    </lineage>
</organism>
<reference evidence="1" key="2">
    <citation type="journal article" date="2015" name="Data Brief">
        <title>Shoot transcriptome of the giant reed, Arundo donax.</title>
        <authorList>
            <person name="Barrero R.A."/>
            <person name="Guerrero F.D."/>
            <person name="Moolhuijzen P."/>
            <person name="Goolsby J.A."/>
            <person name="Tidwell J."/>
            <person name="Bellgard S.E."/>
            <person name="Bellgard M.I."/>
        </authorList>
    </citation>
    <scope>NUCLEOTIDE SEQUENCE</scope>
    <source>
        <tissue evidence="1">Shoot tissue taken approximately 20 cm above the soil surface</tissue>
    </source>
</reference>
<sequence length="22" mass="2545">MPAQCSHVYAHHACLLCEWEDT</sequence>
<accession>A0A0A9BQB9</accession>
<reference evidence="1" key="1">
    <citation type="submission" date="2014-09" db="EMBL/GenBank/DDBJ databases">
        <authorList>
            <person name="Magalhaes I.L.F."/>
            <person name="Oliveira U."/>
            <person name="Santos F.R."/>
            <person name="Vidigal T.H.D.A."/>
            <person name="Brescovit A.D."/>
            <person name="Santos A.J."/>
        </authorList>
    </citation>
    <scope>NUCLEOTIDE SEQUENCE</scope>
    <source>
        <tissue evidence="1">Shoot tissue taken approximately 20 cm above the soil surface</tissue>
    </source>
</reference>
<protein>
    <submittedName>
        <fullName evidence="1">Uncharacterized protein</fullName>
    </submittedName>
</protein>
<proteinExistence type="predicted"/>
<evidence type="ECO:0000313" key="1">
    <source>
        <dbReference type="EMBL" id="JAD61472.1"/>
    </source>
</evidence>